<proteinExistence type="predicted"/>
<evidence type="ECO:0000256" key="1">
    <source>
        <dbReference type="ARBA" id="ARBA00022669"/>
    </source>
</evidence>
<accession>A0ABR4KUA2</accession>
<dbReference type="Gene3D" id="3.10.350.10">
    <property type="entry name" value="LysM domain"/>
    <property type="match status" value="1"/>
</dbReference>
<sequence length="159" mass="17827">MPVATNLASWVPVVTPTAAPLANRTRLDCSLTNNTRYCTLLESGYYTGNLTDDPRLIHADYPSNAAPNSTEECKQWYETMDGDTSESLLRSAGIALDAFYAWNPSVKSDCSNVWLNTSYCISGPGYDDAYYLTTPPQRTPLPRRLPEPARPRPRRPHRR</sequence>
<keyword evidence="2" id="KW-0843">Virulence</keyword>
<dbReference type="InterPro" id="IPR052210">
    <property type="entry name" value="LysM1-like"/>
</dbReference>
<dbReference type="InterPro" id="IPR018392">
    <property type="entry name" value="LysM"/>
</dbReference>
<evidence type="ECO:0000313" key="6">
    <source>
        <dbReference type="Proteomes" id="UP001610446"/>
    </source>
</evidence>
<dbReference type="PANTHER" id="PTHR34997">
    <property type="entry name" value="AM15"/>
    <property type="match status" value="1"/>
</dbReference>
<organism evidence="5 6">
    <name type="scientific">Aspergillus pseudoustus</name>
    <dbReference type="NCBI Taxonomy" id="1810923"/>
    <lineage>
        <taxon>Eukaryota</taxon>
        <taxon>Fungi</taxon>
        <taxon>Dikarya</taxon>
        <taxon>Ascomycota</taxon>
        <taxon>Pezizomycotina</taxon>
        <taxon>Eurotiomycetes</taxon>
        <taxon>Eurotiomycetidae</taxon>
        <taxon>Eurotiales</taxon>
        <taxon>Aspergillaceae</taxon>
        <taxon>Aspergillus</taxon>
        <taxon>Aspergillus subgen. Nidulantes</taxon>
    </lineage>
</organism>
<dbReference type="PROSITE" id="PS51782">
    <property type="entry name" value="LYSM"/>
    <property type="match status" value="1"/>
</dbReference>
<evidence type="ECO:0000313" key="5">
    <source>
        <dbReference type="EMBL" id="KAL2855389.1"/>
    </source>
</evidence>
<evidence type="ECO:0000256" key="3">
    <source>
        <dbReference type="SAM" id="MobiDB-lite"/>
    </source>
</evidence>
<dbReference type="Proteomes" id="UP001610446">
    <property type="component" value="Unassembled WGS sequence"/>
</dbReference>
<dbReference type="EMBL" id="JBFXLU010000011">
    <property type="protein sequence ID" value="KAL2855389.1"/>
    <property type="molecule type" value="Genomic_DNA"/>
</dbReference>
<evidence type="ECO:0000256" key="2">
    <source>
        <dbReference type="ARBA" id="ARBA00023026"/>
    </source>
</evidence>
<feature type="region of interest" description="Disordered" evidence="3">
    <location>
        <begin position="135"/>
        <end position="159"/>
    </location>
</feature>
<comment type="caution">
    <text evidence="5">The sequence shown here is derived from an EMBL/GenBank/DDBJ whole genome shotgun (WGS) entry which is preliminary data.</text>
</comment>
<name>A0ABR4KUA2_9EURO</name>
<evidence type="ECO:0000259" key="4">
    <source>
        <dbReference type="PROSITE" id="PS51782"/>
    </source>
</evidence>
<dbReference type="CDD" id="cd00118">
    <property type="entry name" value="LysM"/>
    <property type="match status" value="1"/>
</dbReference>
<dbReference type="PANTHER" id="PTHR34997:SF1">
    <property type="entry name" value="PEPTIDOGLYCAN-BINDING LYSIN DOMAIN"/>
    <property type="match status" value="1"/>
</dbReference>
<reference evidence="5 6" key="1">
    <citation type="submission" date="2024-07" db="EMBL/GenBank/DDBJ databases">
        <title>Section-level genome sequencing and comparative genomics of Aspergillus sections Usti and Cavernicolus.</title>
        <authorList>
            <consortium name="Lawrence Berkeley National Laboratory"/>
            <person name="Nybo J.L."/>
            <person name="Vesth T.C."/>
            <person name="Theobald S."/>
            <person name="Frisvad J.C."/>
            <person name="Larsen T.O."/>
            <person name="Kjaerboelling I."/>
            <person name="Rothschild-Mancinelli K."/>
            <person name="Lyhne E.K."/>
            <person name="Kogle M.E."/>
            <person name="Barry K."/>
            <person name="Clum A."/>
            <person name="Na H."/>
            <person name="Ledsgaard L."/>
            <person name="Lin J."/>
            <person name="Lipzen A."/>
            <person name="Kuo A."/>
            <person name="Riley R."/>
            <person name="Mondo S."/>
            <person name="Labutti K."/>
            <person name="Haridas S."/>
            <person name="Pangalinan J."/>
            <person name="Salamov A.A."/>
            <person name="Simmons B.A."/>
            <person name="Magnuson J.K."/>
            <person name="Chen J."/>
            <person name="Drula E."/>
            <person name="Henrissat B."/>
            <person name="Wiebenga A."/>
            <person name="Lubbers R.J."/>
            <person name="Gomes A.C."/>
            <person name="Makela M.R."/>
            <person name="Stajich J."/>
            <person name="Grigoriev I.V."/>
            <person name="Mortensen U.H."/>
            <person name="De Vries R.P."/>
            <person name="Baker S.E."/>
            <person name="Andersen M.R."/>
        </authorList>
    </citation>
    <scope>NUCLEOTIDE SEQUENCE [LARGE SCALE GENOMIC DNA]</scope>
    <source>
        <strain evidence="5 6">CBS 123904</strain>
    </source>
</reference>
<keyword evidence="1" id="KW-0147">Chitin-binding</keyword>
<dbReference type="InterPro" id="IPR036779">
    <property type="entry name" value="LysM_dom_sf"/>
</dbReference>
<feature type="domain" description="LysM" evidence="4">
    <location>
        <begin position="75"/>
        <end position="121"/>
    </location>
</feature>
<gene>
    <name evidence="5" type="ORF">BJY01DRAFT_243354</name>
</gene>
<protein>
    <recommendedName>
        <fullName evidence="4">LysM domain-containing protein</fullName>
    </recommendedName>
</protein>
<keyword evidence="6" id="KW-1185">Reference proteome</keyword>